<organism evidence="4">
    <name type="scientific">uncultured Solirubrobacteraceae bacterium</name>
    <dbReference type="NCBI Taxonomy" id="1162706"/>
    <lineage>
        <taxon>Bacteria</taxon>
        <taxon>Bacillati</taxon>
        <taxon>Actinomycetota</taxon>
        <taxon>Thermoleophilia</taxon>
        <taxon>Solirubrobacterales</taxon>
        <taxon>Solirubrobacteraceae</taxon>
        <taxon>environmental samples</taxon>
    </lineage>
</organism>
<comment type="subcellular location">
    <subcellularLocation>
        <location evidence="1">Secreted</location>
    </subcellularLocation>
</comment>
<dbReference type="PRINTS" id="PR00313">
    <property type="entry name" value="CABNDNGRPT"/>
</dbReference>
<dbReference type="InterPro" id="IPR050557">
    <property type="entry name" value="RTX_toxin/Mannuronan_C5-epim"/>
</dbReference>
<dbReference type="EMBL" id="CADCVQ010000062">
    <property type="protein sequence ID" value="CAA9490516.1"/>
    <property type="molecule type" value="Genomic_DNA"/>
</dbReference>
<sequence>MTRSAATSAALAVAALAALATASVADASTVTANKNGSVVFRAQSGVRANVLVRANAKSHGGRSVLSIKVTDAAAQTLVPKGRCKQGSNPRVAICTALSSKRLRSFRVQLSDGNDRLRWADFTTIRNTRFQASGGAGDDVLTLPRAGDRLYGNAGDDKLTGGGGGDRLVGGAGNDALSGGAGRDYLIGGAGDDALVGGGGIDRLVGLLGNDLIDSADGVKDRLIRCGDGHDSLLRDAIDVADAQFCENIATP</sequence>
<reference evidence="4" key="1">
    <citation type="submission" date="2020-02" db="EMBL/GenBank/DDBJ databases">
        <authorList>
            <person name="Meier V. D."/>
        </authorList>
    </citation>
    <scope>NUCLEOTIDE SEQUENCE</scope>
    <source>
        <strain evidence="4">AVDCRST_MAG67</strain>
    </source>
</reference>
<dbReference type="InterPro" id="IPR018511">
    <property type="entry name" value="Hemolysin-typ_Ca-bd_CS"/>
</dbReference>
<evidence type="ECO:0000256" key="2">
    <source>
        <dbReference type="ARBA" id="ARBA00022525"/>
    </source>
</evidence>
<feature type="signal peptide" evidence="3">
    <location>
        <begin position="1"/>
        <end position="27"/>
    </location>
</feature>
<evidence type="ECO:0000256" key="1">
    <source>
        <dbReference type="ARBA" id="ARBA00004613"/>
    </source>
</evidence>
<dbReference type="PROSITE" id="PS00330">
    <property type="entry name" value="HEMOLYSIN_CALCIUM"/>
    <property type="match status" value="3"/>
</dbReference>
<name>A0A6J4SCE8_9ACTN</name>
<keyword evidence="3" id="KW-0732">Signal</keyword>
<evidence type="ECO:0000313" key="4">
    <source>
        <dbReference type="EMBL" id="CAA9490516.1"/>
    </source>
</evidence>
<dbReference type="InterPro" id="IPR001343">
    <property type="entry name" value="Hemolysn_Ca-bd"/>
</dbReference>
<feature type="chain" id="PRO_5027115185" evidence="3">
    <location>
        <begin position="28"/>
        <end position="251"/>
    </location>
</feature>
<dbReference type="EC" id="3.1.3.1" evidence="4"/>
<dbReference type="GO" id="GO:0005576">
    <property type="term" value="C:extracellular region"/>
    <property type="evidence" value="ECO:0007669"/>
    <property type="project" value="UniProtKB-SubCell"/>
</dbReference>
<keyword evidence="4" id="KW-0378">Hydrolase</keyword>
<dbReference type="Pfam" id="PF00353">
    <property type="entry name" value="HemolysinCabind"/>
    <property type="match status" value="1"/>
</dbReference>
<gene>
    <name evidence="4" type="ORF">AVDCRST_MAG67-1314</name>
</gene>
<dbReference type="GO" id="GO:0005509">
    <property type="term" value="F:calcium ion binding"/>
    <property type="evidence" value="ECO:0007669"/>
    <property type="project" value="InterPro"/>
</dbReference>
<dbReference type="PANTHER" id="PTHR38340">
    <property type="entry name" value="S-LAYER PROTEIN"/>
    <property type="match status" value="1"/>
</dbReference>
<dbReference type="PANTHER" id="PTHR38340:SF1">
    <property type="entry name" value="S-LAYER PROTEIN"/>
    <property type="match status" value="1"/>
</dbReference>
<accession>A0A6J4SCE8</accession>
<protein>
    <submittedName>
        <fullName evidence="4">Alkaline phosphatase</fullName>
        <ecNumber evidence="4">3.1.3.1</ecNumber>
    </submittedName>
</protein>
<dbReference type="Gene3D" id="2.150.10.10">
    <property type="entry name" value="Serralysin-like metalloprotease, C-terminal"/>
    <property type="match status" value="1"/>
</dbReference>
<dbReference type="InterPro" id="IPR011049">
    <property type="entry name" value="Serralysin-like_metalloprot_C"/>
</dbReference>
<evidence type="ECO:0000256" key="3">
    <source>
        <dbReference type="SAM" id="SignalP"/>
    </source>
</evidence>
<dbReference type="SUPFAM" id="SSF51120">
    <property type="entry name" value="beta-Roll"/>
    <property type="match status" value="1"/>
</dbReference>
<dbReference type="AlphaFoldDB" id="A0A6J4SCE8"/>
<dbReference type="GO" id="GO:0004035">
    <property type="term" value="F:alkaline phosphatase activity"/>
    <property type="evidence" value="ECO:0007669"/>
    <property type="project" value="UniProtKB-EC"/>
</dbReference>
<keyword evidence="2" id="KW-0964">Secreted</keyword>
<proteinExistence type="predicted"/>